<feature type="active site" description="Nucleophile" evidence="3">
    <location>
        <position position="269"/>
    </location>
</feature>
<comment type="caution">
    <text evidence="4">The sequence shown here is derived from an EMBL/GenBank/DDBJ whole genome shotgun (WGS) entry which is preliminary data.</text>
</comment>
<gene>
    <name evidence="4" type="ORF">KC19_7G185000</name>
</gene>
<dbReference type="InterPro" id="IPR033199">
    <property type="entry name" value="DDAH-like"/>
</dbReference>
<keyword evidence="5" id="KW-1185">Reference proteome</keyword>
<accession>A0A8T0HGE6</accession>
<sequence>MADPDAAEGTKMVSRIAIVRGVPDSFCDALSMTPPPQPVDLERARLQHAVYVDVLKDLVQEVIELPADNKYPDCPFIEDTAVVIGNRALITHPGAASRQGEEEAIREALKQLRIHISEVEPPGLIDGGDVLYASGMLFAGNSSRTNVAGIESLQKAFPDVRVHTIRVGEGLHLKSAISSISPKILAVEDSPAAIAMFDEIQQKTDGHFKMVKTLGPGAANTVLVGDAVICSATLGLGSLKLEAHYKQHARHVIPVDISEFHKVDGGLTCLSLLIER</sequence>
<organism evidence="4 5">
    <name type="scientific">Ceratodon purpureus</name>
    <name type="common">Fire moss</name>
    <name type="synonym">Dicranum purpureum</name>
    <dbReference type="NCBI Taxonomy" id="3225"/>
    <lineage>
        <taxon>Eukaryota</taxon>
        <taxon>Viridiplantae</taxon>
        <taxon>Streptophyta</taxon>
        <taxon>Embryophyta</taxon>
        <taxon>Bryophyta</taxon>
        <taxon>Bryophytina</taxon>
        <taxon>Bryopsida</taxon>
        <taxon>Dicranidae</taxon>
        <taxon>Pseudoditrichales</taxon>
        <taxon>Ditrichaceae</taxon>
        <taxon>Ceratodon</taxon>
    </lineage>
</organism>
<dbReference type="Gene3D" id="3.75.10.10">
    <property type="entry name" value="L-arginine/glycine Amidinotransferase, Chain A"/>
    <property type="match status" value="1"/>
</dbReference>
<dbReference type="GO" id="GO:0016403">
    <property type="term" value="F:dimethylargininase activity"/>
    <property type="evidence" value="ECO:0007669"/>
    <property type="project" value="TreeGrafter"/>
</dbReference>
<evidence type="ECO:0000256" key="1">
    <source>
        <dbReference type="ARBA" id="ARBA00008532"/>
    </source>
</evidence>
<proteinExistence type="inferred from homology"/>
<dbReference type="GO" id="GO:0045429">
    <property type="term" value="P:positive regulation of nitric oxide biosynthetic process"/>
    <property type="evidence" value="ECO:0007669"/>
    <property type="project" value="TreeGrafter"/>
</dbReference>
<name>A0A8T0HGE6_CERPU</name>
<protein>
    <recommendedName>
        <fullName evidence="6">Dimethylargininase</fullName>
    </recommendedName>
</protein>
<comment type="similarity">
    <text evidence="1">Belongs to the DDAH family.</text>
</comment>
<feature type="active site" description="Proton donor" evidence="3">
    <location>
        <position position="172"/>
    </location>
</feature>
<evidence type="ECO:0000256" key="3">
    <source>
        <dbReference type="PIRSR" id="PIRSR633199-1"/>
    </source>
</evidence>
<dbReference type="GO" id="GO:0006525">
    <property type="term" value="P:arginine metabolic process"/>
    <property type="evidence" value="ECO:0007669"/>
    <property type="project" value="TreeGrafter"/>
</dbReference>
<dbReference type="SUPFAM" id="SSF55909">
    <property type="entry name" value="Pentein"/>
    <property type="match status" value="1"/>
</dbReference>
<evidence type="ECO:0000313" key="4">
    <source>
        <dbReference type="EMBL" id="KAG0568082.1"/>
    </source>
</evidence>
<dbReference type="PANTHER" id="PTHR12737">
    <property type="entry name" value="DIMETHYLARGININE DIMETHYLAMINOHYDROLASE"/>
    <property type="match status" value="1"/>
</dbReference>
<dbReference type="FunFam" id="3.75.10.10:FF:000004">
    <property type="entry name" value="N(G),N(G)-dimethylarginine dimethylaminohydrolase 1"/>
    <property type="match status" value="1"/>
</dbReference>
<dbReference type="PANTHER" id="PTHR12737:SF9">
    <property type="entry name" value="DIMETHYLARGININASE"/>
    <property type="match status" value="1"/>
</dbReference>
<dbReference type="EMBL" id="CM026428">
    <property type="protein sequence ID" value="KAG0568082.1"/>
    <property type="molecule type" value="Genomic_DNA"/>
</dbReference>
<evidence type="ECO:0000313" key="5">
    <source>
        <dbReference type="Proteomes" id="UP000822688"/>
    </source>
</evidence>
<evidence type="ECO:0008006" key="6">
    <source>
        <dbReference type="Google" id="ProtNLM"/>
    </source>
</evidence>
<dbReference type="AlphaFoldDB" id="A0A8T0HGE6"/>
<dbReference type="Proteomes" id="UP000822688">
    <property type="component" value="Chromosome 7"/>
</dbReference>
<keyword evidence="2" id="KW-0378">Hydrolase</keyword>
<evidence type="ECO:0000256" key="2">
    <source>
        <dbReference type="ARBA" id="ARBA00022801"/>
    </source>
</evidence>
<dbReference type="GO" id="GO:0000052">
    <property type="term" value="P:citrulline metabolic process"/>
    <property type="evidence" value="ECO:0007669"/>
    <property type="project" value="TreeGrafter"/>
</dbReference>
<dbReference type="GO" id="GO:0016597">
    <property type="term" value="F:amino acid binding"/>
    <property type="evidence" value="ECO:0007669"/>
    <property type="project" value="TreeGrafter"/>
</dbReference>
<reference evidence="4" key="1">
    <citation type="submission" date="2020-06" db="EMBL/GenBank/DDBJ databases">
        <title>WGS assembly of Ceratodon purpureus strain R40.</title>
        <authorList>
            <person name="Carey S.B."/>
            <person name="Jenkins J."/>
            <person name="Shu S."/>
            <person name="Lovell J.T."/>
            <person name="Sreedasyam A."/>
            <person name="Maumus F."/>
            <person name="Tiley G.P."/>
            <person name="Fernandez-Pozo N."/>
            <person name="Barry K."/>
            <person name="Chen C."/>
            <person name="Wang M."/>
            <person name="Lipzen A."/>
            <person name="Daum C."/>
            <person name="Saski C.A."/>
            <person name="Payton A.C."/>
            <person name="Mcbreen J.C."/>
            <person name="Conrad R.E."/>
            <person name="Kollar L.M."/>
            <person name="Olsson S."/>
            <person name="Huttunen S."/>
            <person name="Landis J.B."/>
            <person name="Wickett N.J."/>
            <person name="Johnson M.G."/>
            <person name="Rensing S.A."/>
            <person name="Grimwood J."/>
            <person name="Schmutz J."/>
            <person name="Mcdaniel S.F."/>
        </authorList>
    </citation>
    <scope>NUCLEOTIDE SEQUENCE</scope>
    <source>
        <strain evidence="4">R40</strain>
    </source>
</reference>